<comment type="caution">
    <text evidence="2">The sequence shown here is derived from an EMBL/GenBank/DDBJ whole genome shotgun (WGS) entry which is preliminary data.</text>
</comment>
<protein>
    <submittedName>
        <fullName evidence="2">Uncharacterized protein</fullName>
    </submittedName>
</protein>
<proteinExistence type="predicted"/>
<organism evidence="2 3">
    <name type="scientific">Enterococcus rivorum</name>
    <dbReference type="NCBI Taxonomy" id="762845"/>
    <lineage>
        <taxon>Bacteria</taxon>
        <taxon>Bacillati</taxon>
        <taxon>Bacillota</taxon>
        <taxon>Bacilli</taxon>
        <taxon>Lactobacillales</taxon>
        <taxon>Enterococcaceae</taxon>
        <taxon>Enterococcus</taxon>
    </lineage>
</organism>
<feature type="compositionally biased region" description="Basic and acidic residues" evidence="1">
    <location>
        <begin position="223"/>
        <end position="237"/>
    </location>
</feature>
<reference evidence="2 3" key="1">
    <citation type="submission" date="2016-09" db="EMBL/GenBank/DDBJ databases">
        <authorList>
            <person name="Capua I."/>
            <person name="De Benedictis P."/>
            <person name="Joannis T."/>
            <person name="Lombin L.H."/>
            <person name="Cattoli G."/>
        </authorList>
    </citation>
    <scope>NUCLEOTIDE SEQUENCE [LARGE SCALE GENOMIC DNA]</scope>
    <source>
        <strain evidence="2 3">LMG 25899</strain>
    </source>
</reference>
<evidence type="ECO:0000313" key="2">
    <source>
        <dbReference type="EMBL" id="OEH82463.1"/>
    </source>
</evidence>
<name>A0A1E5KX83_9ENTE</name>
<dbReference type="AlphaFoldDB" id="A0A1E5KX83"/>
<dbReference type="Proteomes" id="UP000095256">
    <property type="component" value="Unassembled WGS sequence"/>
</dbReference>
<keyword evidence="3" id="KW-1185">Reference proteome</keyword>
<accession>A0A1E5KX83</accession>
<feature type="region of interest" description="Disordered" evidence="1">
    <location>
        <begin position="205"/>
        <end position="237"/>
    </location>
</feature>
<dbReference type="EMBL" id="MIEK01000022">
    <property type="protein sequence ID" value="OEH82463.1"/>
    <property type="molecule type" value="Genomic_DNA"/>
</dbReference>
<dbReference type="STRING" id="762845.BCR26_13295"/>
<gene>
    <name evidence="2" type="ORF">BCR26_13295</name>
</gene>
<evidence type="ECO:0000313" key="3">
    <source>
        <dbReference type="Proteomes" id="UP000095256"/>
    </source>
</evidence>
<sequence length="490" mass="55998">MHSDSDMKRKVIETVLVSQHPRILFFCITNSSTCNPSSGTFDIAKMDMRWAKPITDNWKKREQRIKTAKAKEAKQKISKLDGYTIEVYDLGNGEKLFIIKKGEKIISRKSKPDLYDILDDYKDYLPKERAKVKKLKIMKFEAPLIVPAGKGIDLIGKIGQISQGLGNLGIGKDILDKINDVTVWQANRRVKEIKDSKEKLPQQGLVTGGVEGAPPVDAGKQGKHQEGHRNNEQSLEDKSTWIDGENGVRETQEAWQKGDWADGREGTVKEYDSGEVVGSDGVTTEIVVHIDGKGNIHGYPKIPKEIRGGNLMNANEQAINFVKRSLKEGDYGYVLRKYVYSDEWDEHLLKNMEGIVFKPSGSFDYTRCFSYMFMEDIKLSNPFFTIEAKNEVMERGYIEYIGLKISAISPFFTLRKAQYQKPKEGITLDIIDLTEFKNKKLEKKYTELIEVLTEQKLILVNREELKKVPLDIPLENYEPEEVTYLSYLFE</sequence>
<evidence type="ECO:0000256" key="1">
    <source>
        <dbReference type="SAM" id="MobiDB-lite"/>
    </source>
</evidence>